<keyword evidence="3" id="KW-1185">Reference proteome</keyword>
<comment type="caution">
    <text evidence="2">The sequence shown here is derived from an EMBL/GenBank/DDBJ whole genome shotgun (WGS) entry which is preliminary data.</text>
</comment>
<accession>A0A4V2KQZ3</accession>
<dbReference type="EMBL" id="SJDT01000011">
    <property type="protein sequence ID" value="TBW20729.1"/>
    <property type="molecule type" value="Genomic_DNA"/>
</dbReference>
<evidence type="ECO:0000313" key="3">
    <source>
        <dbReference type="Proteomes" id="UP000293036"/>
    </source>
</evidence>
<reference evidence="2 3" key="1">
    <citation type="submission" date="2019-02" db="EMBL/GenBank/DDBJ databases">
        <title>Arcanobacterium bovis sp. nov., isolated from the milk of a cow with mastitis.</title>
        <authorList>
            <person name="Sammra O."/>
            <person name="Foster G."/>
            <person name="Hassan A."/>
            <person name="Alssahen M."/>
            <person name="Laemmler C."/>
            <person name="Borowiak M."/>
            <person name="Malorny B."/>
            <person name="Abdulmawjood A."/>
        </authorList>
    </citation>
    <scope>NUCLEOTIDE SEQUENCE [LARGE SCALE GENOMIC DNA]</scope>
    <source>
        <strain evidence="2 3">C605018/01/1</strain>
    </source>
</reference>
<evidence type="ECO:0000313" key="2">
    <source>
        <dbReference type="EMBL" id="TBW20729.1"/>
    </source>
</evidence>
<keyword evidence="1" id="KW-0732">Signal</keyword>
<protein>
    <submittedName>
        <fullName evidence="2">Uncharacterized protein</fullName>
    </submittedName>
</protein>
<feature type="chain" id="PRO_5038729191" evidence="1">
    <location>
        <begin position="30"/>
        <end position="190"/>
    </location>
</feature>
<dbReference type="Proteomes" id="UP000293036">
    <property type="component" value="Unassembled WGS sequence"/>
</dbReference>
<gene>
    <name evidence="2" type="ORF">EZJ44_08395</name>
</gene>
<dbReference type="OrthoDB" id="3261149at2"/>
<sequence>MDTKMKKLTQKFMCSALTLVFTCSTSVIASAEPDLMTLSPSSITGFLSSSPTMTDKEFNTLISRLENLPEDLRNGTSRNVPNYNQRLEAELAGLKVGGNSHGIPPTMPGVTVLASWWQCASEVASAIIQYGVPVGKVLGFLRDAKRIWGGISGIWHALYSGDAARQIGNEGVEILQGILGLDGVINACFG</sequence>
<proteinExistence type="predicted"/>
<name>A0A4V2KQZ3_9ACTO</name>
<dbReference type="AlphaFoldDB" id="A0A4V2KQZ3"/>
<organism evidence="2 3">
    <name type="scientific">Arcanobacterium bovis</name>
    <dbReference type="NCBI Taxonomy" id="2529275"/>
    <lineage>
        <taxon>Bacteria</taxon>
        <taxon>Bacillati</taxon>
        <taxon>Actinomycetota</taxon>
        <taxon>Actinomycetes</taxon>
        <taxon>Actinomycetales</taxon>
        <taxon>Actinomycetaceae</taxon>
        <taxon>Arcanobacterium</taxon>
    </lineage>
</organism>
<evidence type="ECO:0000256" key="1">
    <source>
        <dbReference type="SAM" id="SignalP"/>
    </source>
</evidence>
<dbReference type="RefSeq" id="WP_131282467.1">
    <property type="nucleotide sequence ID" value="NZ_JBHSLR010000004.1"/>
</dbReference>
<feature type="signal peptide" evidence="1">
    <location>
        <begin position="1"/>
        <end position="29"/>
    </location>
</feature>